<dbReference type="HAMAP" id="MF_01151">
    <property type="entry name" value="GrpE"/>
    <property type="match status" value="1"/>
</dbReference>
<keyword evidence="3" id="KW-0963">Cytoplasm</keyword>
<dbReference type="InterPro" id="IPR013805">
    <property type="entry name" value="GrpE_CC"/>
</dbReference>
<dbReference type="GO" id="GO:0051087">
    <property type="term" value="F:protein-folding chaperone binding"/>
    <property type="evidence" value="ECO:0007669"/>
    <property type="project" value="InterPro"/>
</dbReference>
<comment type="subcellular location">
    <subcellularLocation>
        <location evidence="3">Cytoplasm</location>
    </subcellularLocation>
</comment>
<dbReference type="GO" id="GO:0051082">
    <property type="term" value="F:unfolded protein binding"/>
    <property type="evidence" value="ECO:0007669"/>
    <property type="project" value="TreeGrafter"/>
</dbReference>
<dbReference type="GO" id="GO:0042803">
    <property type="term" value="F:protein homodimerization activity"/>
    <property type="evidence" value="ECO:0007669"/>
    <property type="project" value="InterPro"/>
</dbReference>
<accession>A0A1F6C2D0</accession>
<comment type="caution">
    <text evidence="6">The sequence shown here is derived from an EMBL/GenBank/DDBJ whole genome shotgun (WGS) entry which is preliminary data.</text>
</comment>
<dbReference type="CDD" id="cd00446">
    <property type="entry name" value="GrpE"/>
    <property type="match status" value="1"/>
</dbReference>
<dbReference type="Gene3D" id="2.30.22.10">
    <property type="entry name" value="Head domain of nucleotide exchange factor GrpE"/>
    <property type="match status" value="1"/>
</dbReference>
<evidence type="ECO:0000256" key="2">
    <source>
        <dbReference type="ARBA" id="ARBA00023186"/>
    </source>
</evidence>
<evidence type="ECO:0000256" key="5">
    <source>
        <dbReference type="SAM" id="MobiDB-lite"/>
    </source>
</evidence>
<organism evidence="6 7">
    <name type="scientific">Candidatus Kaiserbacteria bacterium RIFCSPHIGHO2_01_FULL_48_10</name>
    <dbReference type="NCBI Taxonomy" id="1798476"/>
    <lineage>
        <taxon>Bacteria</taxon>
        <taxon>Candidatus Kaiseribacteriota</taxon>
    </lineage>
</organism>
<protein>
    <recommendedName>
        <fullName evidence="3">Protein GrpE</fullName>
    </recommendedName>
    <alternativeName>
        <fullName evidence="3">HSP-70 cofactor</fullName>
    </alternativeName>
</protein>
<evidence type="ECO:0000256" key="1">
    <source>
        <dbReference type="ARBA" id="ARBA00009054"/>
    </source>
</evidence>
<evidence type="ECO:0000313" key="7">
    <source>
        <dbReference type="Proteomes" id="UP000178249"/>
    </source>
</evidence>
<evidence type="ECO:0000313" key="6">
    <source>
        <dbReference type="EMBL" id="OGG43330.1"/>
    </source>
</evidence>
<feature type="region of interest" description="Disordered" evidence="5">
    <location>
        <begin position="1"/>
        <end position="26"/>
    </location>
</feature>
<gene>
    <name evidence="3" type="primary">grpE</name>
    <name evidence="6" type="ORF">A2841_03640</name>
</gene>
<proteinExistence type="inferred from homology"/>
<dbReference type="SUPFAM" id="SSF58014">
    <property type="entry name" value="Coiled-coil domain of nucleotide exchange factor GrpE"/>
    <property type="match status" value="1"/>
</dbReference>
<evidence type="ECO:0000256" key="3">
    <source>
        <dbReference type="HAMAP-Rule" id="MF_01151"/>
    </source>
</evidence>
<dbReference type="EMBL" id="MFKP01000044">
    <property type="protein sequence ID" value="OGG43330.1"/>
    <property type="molecule type" value="Genomic_DNA"/>
</dbReference>
<dbReference type="PANTHER" id="PTHR21237:SF23">
    <property type="entry name" value="GRPE PROTEIN HOMOLOG, MITOCHONDRIAL"/>
    <property type="match status" value="1"/>
</dbReference>
<sequence>MSDENDDLVVEPEAEDGEGGLKTPEQKIKELREALKKAQEERDQNLLGWQRTKADYVNAKRRFEEEGVSTARYAVEKLIEGLLPVLDSFEYALAHGGEDAGLSTGIQNIYTQLTQALSSAGVSSFSPENETFDPSRHESVETVAVTDAKMDNVVTKVHQRGYQLNGKVIRPARVAVGHYQEGSESRV</sequence>
<dbReference type="GO" id="GO:0005737">
    <property type="term" value="C:cytoplasm"/>
    <property type="evidence" value="ECO:0007669"/>
    <property type="project" value="UniProtKB-SubCell"/>
</dbReference>
<dbReference type="GO" id="GO:0006457">
    <property type="term" value="P:protein folding"/>
    <property type="evidence" value="ECO:0007669"/>
    <property type="project" value="InterPro"/>
</dbReference>
<dbReference type="Gene3D" id="3.90.20.20">
    <property type="match status" value="1"/>
</dbReference>
<dbReference type="Proteomes" id="UP000178249">
    <property type="component" value="Unassembled WGS sequence"/>
</dbReference>
<dbReference type="GO" id="GO:0000774">
    <property type="term" value="F:adenyl-nucleotide exchange factor activity"/>
    <property type="evidence" value="ECO:0007669"/>
    <property type="project" value="InterPro"/>
</dbReference>
<name>A0A1F6C2D0_9BACT</name>
<keyword evidence="2 3" id="KW-0143">Chaperone</keyword>
<dbReference type="SUPFAM" id="SSF51064">
    <property type="entry name" value="Head domain of nucleotide exchange factor GrpE"/>
    <property type="match status" value="1"/>
</dbReference>
<reference evidence="6 7" key="1">
    <citation type="journal article" date="2016" name="Nat. Commun.">
        <title>Thousands of microbial genomes shed light on interconnected biogeochemical processes in an aquifer system.</title>
        <authorList>
            <person name="Anantharaman K."/>
            <person name="Brown C.T."/>
            <person name="Hug L.A."/>
            <person name="Sharon I."/>
            <person name="Castelle C.J."/>
            <person name="Probst A.J."/>
            <person name="Thomas B.C."/>
            <person name="Singh A."/>
            <person name="Wilkins M.J."/>
            <person name="Karaoz U."/>
            <person name="Brodie E.L."/>
            <person name="Williams K.H."/>
            <person name="Hubbard S.S."/>
            <person name="Banfield J.F."/>
        </authorList>
    </citation>
    <scope>NUCLEOTIDE SEQUENCE [LARGE SCALE GENOMIC DNA]</scope>
</reference>
<comment type="subunit">
    <text evidence="3">Homodimer.</text>
</comment>
<feature type="compositionally biased region" description="Acidic residues" evidence="5">
    <location>
        <begin position="1"/>
        <end position="18"/>
    </location>
</feature>
<evidence type="ECO:0000256" key="4">
    <source>
        <dbReference type="RuleBase" id="RU004478"/>
    </source>
</evidence>
<dbReference type="InterPro" id="IPR000740">
    <property type="entry name" value="GrpE"/>
</dbReference>
<dbReference type="Pfam" id="PF01025">
    <property type="entry name" value="GrpE"/>
    <property type="match status" value="1"/>
</dbReference>
<dbReference type="AlphaFoldDB" id="A0A1F6C2D0"/>
<keyword evidence="3" id="KW-0346">Stress response</keyword>
<comment type="function">
    <text evidence="3">Participates actively in the response to hyperosmotic and heat shock by preventing the aggregation of stress-denatured proteins, in association with DnaK and GrpE. It is the nucleotide exchange factor for DnaK and may function as a thermosensor. Unfolded proteins bind initially to DnaJ; upon interaction with the DnaJ-bound protein, DnaK hydrolyzes its bound ATP, resulting in the formation of a stable complex. GrpE releases ADP from DnaK; ATP binding to DnaK triggers the release of the substrate protein, thus completing the reaction cycle. Several rounds of ATP-dependent interactions between DnaJ, DnaK and GrpE are required for fully efficient folding.</text>
</comment>
<comment type="similarity">
    <text evidence="1 3 4">Belongs to the GrpE family.</text>
</comment>
<dbReference type="InterPro" id="IPR009012">
    <property type="entry name" value="GrpE_head"/>
</dbReference>
<dbReference type="PRINTS" id="PR00773">
    <property type="entry name" value="GRPEPROTEIN"/>
</dbReference>
<dbReference type="PANTHER" id="PTHR21237">
    <property type="entry name" value="GRPE PROTEIN"/>
    <property type="match status" value="1"/>
</dbReference>